<dbReference type="InterPro" id="IPR005337">
    <property type="entry name" value="RapZ-like"/>
</dbReference>
<accession>A0A0R2JFR3</accession>
<organism evidence="7 8">
    <name type="scientific">Weissella minor</name>
    <dbReference type="NCBI Taxonomy" id="1620"/>
    <lineage>
        <taxon>Bacteria</taxon>
        <taxon>Bacillati</taxon>
        <taxon>Bacillota</taxon>
        <taxon>Bacilli</taxon>
        <taxon>Lactobacillales</taxon>
        <taxon>Lactobacillaceae</taxon>
        <taxon>Weissella</taxon>
    </lineage>
</organism>
<comment type="caution">
    <text evidence="7">The sequence shown here is derived from an EMBL/GenBank/DDBJ whole genome shotgun (WGS) entry which is preliminary data.</text>
</comment>
<evidence type="ECO:0000256" key="4">
    <source>
        <dbReference type="HAMAP-Rule" id="MF_00636"/>
    </source>
</evidence>
<dbReference type="EMBL" id="JQCD01000031">
    <property type="protein sequence ID" value="KRN76195.1"/>
    <property type="molecule type" value="Genomic_DNA"/>
</dbReference>
<dbReference type="InterPro" id="IPR027417">
    <property type="entry name" value="P-loop_NTPase"/>
</dbReference>
<dbReference type="STRING" id="1620.IV67_GL001247"/>
<dbReference type="HAMAP" id="MF_00636">
    <property type="entry name" value="RapZ_like"/>
    <property type="match status" value="1"/>
</dbReference>
<evidence type="ECO:0000256" key="2">
    <source>
        <dbReference type="ARBA" id="ARBA00022840"/>
    </source>
</evidence>
<keyword evidence="3 4" id="KW-0342">GTP-binding</keyword>
<name>A0A0R2JFR3_9LACO</name>
<dbReference type="SUPFAM" id="SSF52540">
    <property type="entry name" value="P-loop containing nucleoside triphosphate hydrolases"/>
    <property type="match status" value="1"/>
</dbReference>
<evidence type="ECO:0000259" key="6">
    <source>
        <dbReference type="Pfam" id="PF22740"/>
    </source>
</evidence>
<evidence type="ECO:0000259" key="5">
    <source>
        <dbReference type="Pfam" id="PF03668"/>
    </source>
</evidence>
<feature type="domain" description="RapZ-like N-terminal" evidence="5">
    <location>
        <begin position="5"/>
        <end position="162"/>
    </location>
</feature>
<dbReference type="InterPro" id="IPR053930">
    <property type="entry name" value="RapZ-like_N"/>
</dbReference>
<dbReference type="Pfam" id="PF03668">
    <property type="entry name" value="RapZ-like_N"/>
    <property type="match status" value="1"/>
</dbReference>
<feature type="domain" description="RapZ C-terminal" evidence="6">
    <location>
        <begin position="170"/>
        <end position="288"/>
    </location>
</feature>
<protein>
    <submittedName>
        <fullName evidence="7">GlmZ(SRNA)-inactivating NTPase</fullName>
    </submittedName>
</protein>
<feature type="binding site" evidence="4">
    <location>
        <begin position="11"/>
        <end position="18"/>
    </location>
    <ligand>
        <name>ATP</name>
        <dbReference type="ChEBI" id="CHEBI:30616"/>
    </ligand>
</feature>
<dbReference type="PANTHER" id="PTHR30448:SF0">
    <property type="entry name" value="RNASE ADAPTER PROTEIN RAPZ"/>
    <property type="match status" value="1"/>
</dbReference>
<dbReference type="OrthoDB" id="9784461at2"/>
<dbReference type="Pfam" id="PF22740">
    <property type="entry name" value="PapZ_C"/>
    <property type="match status" value="1"/>
</dbReference>
<dbReference type="PATRIC" id="fig|1620.3.peg.1261"/>
<dbReference type="InterPro" id="IPR053931">
    <property type="entry name" value="RapZ_C"/>
</dbReference>
<dbReference type="RefSeq" id="WP_057789102.1">
    <property type="nucleotide sequence ID" value="NZ_JQCD01000031.1"/>
</dbReference>
<reference evidence="7 8" key="1">
    <citation type="journal article" date="2015" name="Genome Announc.">
        <title>Expanding the biotechnology potential of lactobacilli through comparative genomics of 213 strains and associated genera.</title>
        <authorList>
            <person name="Sun Z."/>
            <person name="Harris H.M."/>
            <person name="McCann A."/>
            <person name="Guo C."/>
            <person name="Argimon S."/>
            <person name="Zhang W."/>
            <person name="Yang X."/>
            <person name="Jeffery I.B."/>
            <person name="Cooney J.C."/>
            <person name="Kagawa T.F."/>
            <person name="Liu W."/>
            <person name="Song Y."/>
            <person name="Salvetti E."/>
            <person name="Wrobel A."/>
            <person name="Rasinkangas P."/>
            <person name="Parkhill J."/>
            <person name="Rea M.C."/>
            <person name="O'Sullivan O."/>
            <person name="Ritari J."/>
            <person name="Douillard F.P."/>
            <person name="Paul Ross R."/>
            <person name="Yang R."/>
            <person name="Briner A.E."/>
            <person name="Felis G.E."/>
            <person name="de Vos W.M."/>
            <person name="Barrangou R."/>
            <person name="Klaenhammer T.R."/>
            <person name="Caufield P.W."/>
            <person name="Cui Y."/>
            <person name="Zhang H."/>
            <person name="O'Toole P.W."/>
        </authorList>
    </citation>
    <scope>NUCLEOTIDE SEQUENCE [LARGE SCALE GENOMIC DNA]</scope>
    <source>
        <strain evidence="7 8">DSM 20014</strain>
    </source>
</reference>
<dbReference type="NCBIfam" id="NF003828">
    <property type="entry name" value="PRK05416.1"/>
    <property type="match status" value="1"/>
</dbReference>
<evidence type="ECO:0000256" key="3">
    <source>
        <dbReference type="ARBA" id="ARBA00023134"/>
    </source>
</evidence>
<dbReference type="Proteomes" id="UP000051673">
    <property type="component" value="Unassembled WGS sequence"/>
</dbReference>
<dbReference type="PANTHER" id="PTHR30448">
    <property type="entry name" value="RNASE ADAPTER PROTEIN RAPZ"/>
    <property type="match status" value="1"/>
</dbReference>
<keyword evidence="2 4" id="KW-0067">ATP-binding</keyword>
<proteinExistence type="inferred from homology"/>
<feature type="binding site" evidence="4">
    <location>
        <begin position="61"/>
        <end position="64"/>
    </location>
    <ligand>
        <name>GTP</name>
        <dbReference type="ChEBI" id="CHEBI:37565"/>
    </ligand>
</feature>
<dbReference type="PIRSF" id="PIRSF005052">
    <property type="entry name" value="P-loopkin"/>
    <property type="match status" value="1"/>
</dbReference>
<keyword evidence="1 4" id="KW-0547">Nucleotide-binding</keyword>
<dbReference type="GO" id="GO:0005525">
    <property type="term" value="F:GTP binding"/>
    <property type="evidence" value="ECO:0007669"/>
    <property type="project" value="UniProtKB-UniRule"/>
</dbReference>
<gene>
    <name evidence="7" type="ORF">IV67_GL001247</name>
</gene>
<dbReference type="GO" id="GO:0005524">
    <property type="term" value="F:ATP binding"/>
    <property type="evidence" value="ECO:0007669"/>
    <property type="project" value="UniProtKB-UniRule"/>
</dbReference>
<evidence type="ECO:0000256" key="1">
    <source>
        <dbReference type="ARBA" id="ARBA00022741"/>
    </source>
</evidence>
<dbReference type="AlphaFoldDB" id="A0A0R2JFR3"/>
<keyword evidence="8" id="KW-1185">Reference proteome</keyword>
<evidence type="ECO:0000313" key="7">
    <source>
        <dbReference type="EMBL" id="KRN76195.1"/>
    </source>
</evidence>
<evidence type="ECO:0000313" key="8">
    <source>
        <dbReference type="Proteomes" id="UP000051673"/>
    </source>
</evidence>
<sequence>MEKKELVIVTGMSGAGKTVAMKAFEDLGYFTAQNLPANLLPNVWQMISSEPNIKRAAIMIDTRSRQFFVDLDEELFLMDEQNRGDYELRVLFLDADDKELVARYKETRRQHPLAGEKGTLEGLHIERELMGDLLDMSTDYVDTTPLDAKELRQHIINNFGSNEDRQSAFTVQVMSFGFKYGLPTDADLTDDVRFLTNPYYKKELRELTGLDQPVWDYVWDNPDAEKFYQMELERFRWLLPRYKAEGKTNLTIAFGCTGGQHRSVAFAHRLAEDLKADWVVNENHRDIERRKIGYGQ</sequence>